<gene>
    <name evidence="2" type="ORF">SAMN04488571_10545</name>
</gene>
<dbReference type="AlphaFoldDB" id="A0A1G8ZW99"/>
<sequence>MAPSIISFLAKVVVVSLLAIAIVAIGGNILVHYHQTRMMSEHSWDYSYAVSVTGLSGYRGDPITEFVVPLPAVGGSPVFSGEDLRWMTSDNCTTLPVRTENGEMLGLRLPGADLTDVSAAHSGGFLREVSREEIAASGFVPGLSRLSKAGNASPYIIVPDSLRPVSDDPEPILVSINFTISGEGRPDYHISIMERIPPGKTGIIPVEPRIYHRDSSREPFRPLEGNTLIN</sequence>
<dbReference type="OrthoDB" id="115763at2157"/>
<evidence type="ECO:0000256" key="1">
    <source>
        <dbReference type="SAM" id="Phobius"/>
    </source>
</evidence>
<feature type="transmembrane region" description="Helical" evidence="1">
    <location>
        <begin position="6"/>
        <end position="31"/>
    </location>
</feature>
<keyword evidence="1" id="KW-0472">Membrane</keyword>
<protein>
    <submittedName>
        <fullName evidence="2">Uncharacterized protein</fullName>
    </submittedName>
</protein>
<organism evidence="2 3">
    <name type="scientific">Methanoculleus thermophilus</name>
    <dbReference type="NCBI Taxonomy" id="2200"/>
    <lineage>
        <taxon>Archaea</taxon>
        <taxon>Methanobacteriati</taxon>
        <taxon>Methanobacteriota</taxon>
        <taxon>Stenosarchaea group</taxon>
        <taxon>Methanomicrobia</taxon>
        <taxon>Methanomicrobiales</taxon>
        <taxon>Methanomicrobiaceae</taxon>
        <taxon>Methanoculleus</taxon>
    </lineage>
</organism>
<name>A0A1G8ZW99_9EURY</name>
<keyword evidence="1" id="KW-0812">Transmembrane</keyword>
<evidence type="ECO:0000313" key="2">
    <source>
        <dbReference type="EMBL" id="SDK19271.1"/>
    </source>
</evidence>
<proteinExistence type="predicted"/>
<dbReference type="Proteomes" id="UP000326500">
    <property type="component" value="Unassembled WGS sequence"/>
</dbReference>
<accession>A0A1G8ZW99</accession>
<dbReference type="RefSeq" id="WP_066957829.1">
    <property type="nucleotide sequence ID" value="NZ_BCNX01000008.1"/>
</dbReference>
<dbReference type="STRING" id="2200.GCA_001571405_01615"/>
<dbReference type="EMBL" id="FNFT01000005">
    <property type="protein sequence ID" value="SDK19271.1"/>
    <property type="molecule type" value="Genomic_DNA"/>
</dbReference>
<reference evidence="2 3" key="1">
    <citation type="submission" date="2016-10" db="EMBL/GenBank/DDBJ databases">
        <authorList>
            <person name="Varghese N."/>
            <person name="Submissions S."/>
        </authorList>
    </citation>
    <scope>NUCLEOTIDE SEQUENCE [LARGE SCALE GENOMIC DNA]</scope>
    <source>
        <strain evidence="2 3">DSM 2373</strain>
    </source>
</reference>
<evidence type="ECO:0000313" key="3">
    <source>
        <dbReference type="Proteomes" id="UP000326500"/>
    </source>
</evidence>
<keyword evidence="3" id="KW-1185">Reference proteome</keyword>
<keyword evidence="1" id="KW-1133">Transmembrane helix</keyword>